<organism evidence="2">
    <name type="scientific">Borrelia crocidurae DOU</name>
    <dbReference type="NCBI Taxonomy" id="1293575"/>
    <lineage>
        <taxon>Bacteria</taxon>
        <taxon>Pseudomonadati</taxon>
        <taxon>Spirochaetota</taxon>
        <taxon>Spirochaetia</taxon>
        <taxon>Spirochaetales</taxon>
        <taxon>Borreliaceae</taxon>
        <taxon>Borrelia</taxon>
    </lineage>
</organism>
<geneLocation type="plasmid" evidence="2">
    <name>unnamed</name>
</geneLocation>
<feature type="domain" description="Outer surface lipoprotein BB0158" evidence="1">
    <location>
        <begin position="80"/>
        <end position="274"/>
    </location>
</feature>
<keyword evidence="2" id="KW-0614">Plasmid</keyword>
<dbReference type="EMBL" id="CP004314">
    <property type="protein sequence ID" value="AHH07381.1"/>
    <property type="molecule type" value="Genomic_DNA"/>
</dbReference>
<dbReference type="Pfam" id="PF24960">
    <property type="entry name" value="BB0158"/>
    <property type="match status" value="1"/>
</dbReference>
<protein>
    <submittedName>
        <fullName evidence="2">p23-like cell envelope protein</fullName>
    </submittedName>
</protein>
<dbReference type="HOGENOM" id="CLU_086912_0_0_12"/>
<keyword evidence="2" id="KW-0261">Viral envelope protein</keyword>
<keyword evidence="2" id="KW-0946">Virion</keyword>
<proteinExistence type="predicted"/>
<sequence>MQLLGGLKLKKIIILLALFIIILSIASCFLDDQIDYSKVQLDQALSNIINKYNHNKLKDLQKEKVEEEEEEEEQTTFEVIEGKKEQCMCISCWFCSCPQPKCYITWMKIKAKEIFDQDKKVLAALKDKLRYSYSVSPIKYNNNYSKYVMPLILFESMDENIEVISFNLTDHKNLDFNNKGFLGGLIQGIPKVEKSSEEGYQNVYPYGILKAISPTGGEELISAFKSLYKNGKWDFMKAEIKVKDKTNNQESTHNILLDGKLFNEFIKTVINKHQGTTTANTKFQVPINN</sequence>
<dbReference type="InterPro" id="IPR056668">
    <property type="entry name" value="BB0158-like"/>
</dbReference>
<evidence type="ECO:0000259" key="1">
    <source>
        <dbReference type="Pfam" id="PF24960"/>
    </source>
</evidence>
<dbReference type="AlphaFoldDB" id="W5SQQ6"/>
<name>W5SQQ6_9SPIR</name>
<gene>
    <name evidence="2" type="ORF">BCD_1315</name>
</gene>
<evidence type="ECO:0000313" key="2">
    <source>
        <dbReference type="EMBL" id="AHH07381.1"/>
    </source>
</evidence>
<reference evidence="2" key="1">
    <citation type="submission" date="2013-02" db="EMBL/GenBank/DDBJ databases">
        <title>Comparative genomics of Borrelia species.</title>
        <authorList>
            <person name="Schwan T.G."/>
            <person name="Raffel S.J."/>
            <person name="Porcella S.F."/>
        </authorList>
    </citation>
    <scope>NUCLEOTIDE SEQUENCE</scope>
    <source>
        <strain evidence="2">DOU</strain>
        <plasmid evidence="2">unnamed</plasmid>
    </source>
</reference>
<accession>W5SQQ6</accession>
<dbReference type="NCBIfam" id="NF033723">
    <property type="entry name" value="S2_P23"/>
    <property type="match status" value="1"/>
</dbReference>